<dbReference type="Pfam" id="PF09346">
    <property type="entry name" value="SMI1_KNR4"/>
    <property type="match status" value="1"/>
</dbReference>
<accession>A0ABT7SH33</accession>
<evidence type="ECO:0000259" key="1">
    <source>
        <dbReference type="Pfam" id="PF09346"/>
    </source>
</evidence>
<dbReference type="EMBL" id="JAUCGQ010000001">
    <property type="protein sequence ID" value="MDM7855491.1"/>
    <property type="molecule type" value="Genomic_DNA"/>
</dbReference>
<protein>
    <recommendedName>
        <fullName evidence="1">Knr4/Smi1-like domain-containing protein</fullName>
    </recommendedName>
</protein>
<evidence type="ECO:0000313" key="3">
    <source>
        <dbReference type="Proteomes" id="UP001529338"/>
    </source>
</evidence>
<proteinExistence type="predicted"/>
<sequence length="334" mass="36240">MSIERALARFESVIGAAWPEPFGSLRPGLADAEIEELSAAVRPFVLPRQVEALYRWRGGGDAGVFGGWRMRSPKELISWYRFTTSKLEQPRTWLPVFDDQIVNVVTLDTAGEEPSDPSVWYGHTHDAYVSRLFDSVEALLDVVCDAAEAGVLSETQPGSLRLAEVESLDGRAWTELRLRRCPGAFRWPDPPPGTYLGRFTEPAWPRPWLAAVGITDESLTLRGRTHTIAELIAAAASGPVTGTIRGQVVTGSGGLGWWSPVVTDGSAELIVYCDTKLVPIAPTVGQEAEFDVLLSSAEKPEPSADDDPQIAAIANRFRPSLPTAVANAARPARP</sequence>
<comment type="caution">
    <text evidence="2">The sequence shown here is derived from an EMBL/GenBank/DDBJ whole genome shotgun (WGS) entry which is preliminary data.</text>
</comment>
<reference evidence="2 3" key="1">
    <citation type="submission" date="2023-06" db="EMBL/GenBank/DDBJ databases">
        <title>Cellulomonas sp. MW4 Whole genome sequence.</title>
        <authorList>
            <person name="Park S."/>
        </authorList>
    </citation>
    <scope>NUCLEOTIDE SEQUENCE [LARGE SCALE GENOMIC DNA]</scope>
    <source>
        <strain evidence="2 3">MW4</strain>
    </source>
</reference>
<dbReference type="RefSeq" id="WP_289455316.1">
    <property type="nucleotide sequence ID" value="NZ_JAUCGQ010000001.1"/>
</dbReference>
<dbReference type="InterPro" id="IPR018958">
    <property type="entry name" value="Knr4/Smi1-like_dom"/>
</dbReference>
<evidence type="ECO:0000313" key="2">
    <source>
        <dbReference type="EMBL" id="MDM7855491.1"/>
    </source>
</evidence>
<feature type="domain" description="Knr4/Smi1-like" evidence="1">
    <location>
        <begin position="29"/>
        <end position="141"/>
    </location>
</feature>
<name>A0ABT7SH33_9CELL</name>
<gene>
    <name evidence="2" type="ORF">QRT04_11175</name>
</gene>
<organism evidence="2 3">
    <name type="scientific">Cellulomonas alba</name>
    <dbReference type="NCBI Taxonomy" id="3053467"/>
    <lineage>
        <taxon>Bacteria</taxon>
        <taxon>Bacillati</taxon>
        <taxon>Actinomycetota</taxon>
        <taxon>Actinomycetes</taxon>
        <taxon>Micrococcales</taxon>
        <taxon>Cellulomonadaceae</taxon>
        <taxon>Cellulomonas</taxon>
    </lineage>
</organism>
<dbReference type="Proteomes" id="UP001529338">
    <property type="component" value="Unassembled WGS sequence"/>
</dbReference>
<keyword evidence="3" id="KW-1185">Reference proteome</keyword>